<reference evidence="2 3" key="1">
    <citation type="submission" date="2013-09" db="EMBL/GenBank/DDBJ databases">
        <title>Corchorus capsularis genome sequencing.</title>
        <authorList>
            <person name="Alam M."/>
            <person name="Haque M.S."/>
            <person name="Islam M.S."/>
            <person name="Emdad E.M."/>
            <person name="Islam M.M."/>
            <person name="Ahmed B."/>
            <person name="Halim A."/>
            <person name="Hossen Q.M.M."/>
            <person name="Hossain M.Z."/>
            <person name="Ahmed R."/>
            <person name="Khan M.M."/>
            <person name="Islam R."/>
            <person name="Rashid M.M."/>
            <person name="Khan S.A."/>
            <person name="Rahman M.S."/>
            <person name="Alam M."/>
        </authorList>
    </citation>
    <scope>NUCLEOTIDE SEQUENCE [LARGE SCALE GENOMIC DNA]</scope>
    <source>
        <strain evidence="3">cv. CVL-1</strain>
        <tissue evidence="2">Whole seedling</tissue>
    </source>
</reference>
<protein>
    <submittedName>
        <fullName evidence="2">Uncharacterized protein</fullName>
    </submittedName>
</protein>
<evidence type="ECO:0000313" key="3">
    <source>
        <dbReference type="Proteomes" id="UP000188268"/>
    </source>
</evidence>
<dbReference type="EMBL" id="AWWV01008173">
    <property type="protein sequence ID" value="OMO92600.1"/>
    <property type="molecule type" value="Genomic_DNA"/>
</dbReference>
<comment type="caution">
    <text evidence="2">The sequence shown here is derived from an EMBL/GenBank/DDBJ whole genome shotgun (WGS) entry which is preliminary data.</text>
</comment>
<name>A0A1R3JCP4_COCAP</name>
<accession>A0A1R3JCP4</accession>
<evidence type="ECO:0000256" key="1">
    <source>
        <dbReference type="SAM" id="MobiDB-lite"/>
    </source>
</evidence>
<feature type="region of interest" description="Disordered" evidence="1">
    <location>
        <begin position="1"/>
        <end position="43"/>
    </location>
</feature>
<feature type="compositionally biased region" description="Basic and acidic residues" evidence="1">
    <location>
        <begin position="18"/>
        <end position="35"/>
    </location>
</feature>
<evidence type="ECO:0000313" key="2">
    <source>
        <dbReference type="EMBL" id="OMO92600.1"/>
    </source>
</evidence>
<sequence>MDEQPEPLPRQEEIEESTFERSPTRAHDEDKSSHEEEVEEQAT</sequence>
<dbReference type="Proteomes" id="UP000188268">
    <property type="component" value="Unassembled WGS sequence"/>
</dbReference>
<keyword evidence="3" id="KW-1185">Reference proteome</keyword>
<dbReference type="AlphaFoldDB" id="A0A1R3JCP4"/>
<organism evidence="2 3">
    <name type="scientific">Corchorus capsularis</name>
    <name type="common">Jute</name>
    <dbReference type="NCBI Taxonomy" id="210143"/>
    <lineage>
        <taxon>Eukaryota</taxon>
        <taxon>Viridiplantae</taxon>
        <taxon>Streptophyta</taxon>
        <taxon>Embryophyta</taxon>
        <taxon>Tracheophyta</taxon>
        <taxon>Spermatophyta</taxon>
        <taxon>Magnoliopsida</taxon>
        <taxon>eudicotyledons</taxon>
        <taxon>Gunneridae</taxon>
        <taxon>Pentapetalae</taxon>
        <taxon>rosids</taxon>
        <taxon>malvids</taxon>
        <taxon>Malvales</taxon>
        <taxon>Malvaceae</taxon>
        <taxon>Grewioideae</taxon>
        <taxon>Apeibeae</taxon>
        <taxon>Corchorus</taxon>
    </lineage>
</organism>
<proteinExistence type="predicted"/>
<gene>
    <name evidence="2" type="ORF">CCACVL1_06813</name>
</gene>
<dbReference type="Gramene" id="OMO92600">
    <property type="protein sequence ID" value="OMO92600"/>
    <property type="gene ID" value="CCACVL1_06813"/>
</dbReference>